<feature type="region of interest" description="Disordered" evidence="2">
    <location>
        <begin position="142"/>
        <end position="161"/>
    </location>
</feature>
<dbReference type="SUPFAM" id="SSF51556">
    <property type="entry name" value="Metallo-dependent hydrolases"/>
    <property type="match status" value="1"/>
</dbReference>
<dbReference type="Proteomes" id="UP000245048">
    <property type="component" value="Unassembled WGS sequence"/>
</dbReference>
<accession>A0A2U1V4G0</accession>
<sequence length="320" mass="35220">MADIVSIIRLYEQERQAGGAAAEPLPVIDAHQHFWDLGENHHPWLCDAEPIPFRYGDYGALRRNYLPADYRADTARHRIAGTVHIEAEFDPANPVGETAWLERLAAREGLPTVCVAQARLDDPEVAAVLAAQAARPMVRGIRHKPRAAARPEEARRGAPGSMDDPAWRRGYALLAKHGLSFDLQTPWWHLDAAHDLARDFPETQIIVNHTALPADRSVEGLRAWRAALAGLARAPNVALKISGLGLPGQPWPASANAAVIRDAITLFGADRCLFASNYPVDSLVGSFDAIMDGFLLAIADRPEAERRQLLHDNAARLYRF</sequence>
<dbReference type="GO" id="GO:0016787">
    <property type="term" value="F:hydrolase activity"/>
    <property type="evidence" value="ECO:0007669"/>
    <property type="project" value="InterPro"/>
</dbReference>
<gene>
    <name evidence="4" type="ORF">CR165_11650</name>
</gene>
<name>A0A2U1V4G0_9PROT</name>
<feature type="domain" description="Amidohydrolase-related" evidence="3">
    <location>
        <begin position="28"/>
        <end position="320"/>
    </location>
</feature>
<keyword evidence="5" id="KW-1185">Reference proteome</keyword>
<dbReference type="PANTHER" id="PTHR43569">
    <property type="entry name" value="AMIDOHYDROLASE"/>
    <property type="match status" value="1"/>
</dbReference>
<comment type="caution">
    <text evidence="4">The sequence shown here is derived from an EMBL/GenBank/DDBJ whole genome shotgun (WGS) entry which is preliminary data.</text>
</comment>
<dbReference type="InterPro" id="IPR052350">
    <property type="entry name" value="Metallo-dep_Lactonases"/>
</dbReference>
<dbReference type="EMBL" id="PDOA01000006">
    <property type="protein sequence ID" value="PWC28810.1"/>
    <property type="molecule type" value="Genomic_DNA"/>
</dbReference>
<dbReference type="OrthoDB" id="7183088at2"/>
<evidence type="ECO:0000313" key="4">
    <source>
        <dbReference type="EMBL" id="PWC28810.1"/>
    </source>
</evidence>
<comment type="similarity">
    <text evidence="1">Belongs to the metallo-dependent hydrolases superfamily.</text>
</comment>
<reference evidence="5" key="1">
    <citation type="submission" date="2017-10" db="EMBL/GenBank/DDBJ databases">
        <authorList>
            <person name="Toshchakov S.V."/>
            <person name="Goeva M.A."/>
        </authorList>
    </citation>
    <scope>NUCLEOTIDE SEQUENCE [LARGE SCALE GENOMIC DNA]</scope>
    <source>
        <strain evidence="5">JR1/69-1-13</strain>
    </source>
</reference>
<evidence type="ECO:0000259" key="3">
    <source>
        <dbReference type="Pfam" id="PF04909"/>
    </source>
</evidence>
<evidence type="ECO:0000256" key="1">
    <source>
        <dbReference type="ARBA" id="ARBA00038310"/>
    </source>
</evidence>
<dbReference type="Gene3D" id="3.20.20.140">
    <property type="entry name" value="Metal-dependent hydrolases"/>
    <property type="match status" value="1"/>
</dbReference>
<dbReference type="PANTHER" id="PTHR43569:SF1">
    <property type="entry name" value="BLL3371 PROTEIN"/>
    <property type="match status" value="1"/>
</dbReference>
<evidence type="ECO:0000256" key="2">
    <source>
        <dbReference type="SAM" id="MobiDB-lite"/>
    </source>
</evidence>
<protein>
    <submittedName>
        <fullName evidence="4">Thioesterase</fullName>
    </submittedName>
</protein>
<organism evidence="4 5">
    <name type="scientific">Teichococcus aestuarii</name>
    <dbReference type="NCBI Taxonomy" id="568898"/>
    <lineage>
        <taxon>Bacteria</taxon>
        <taxon>Pseudomonadati</taxon>
        <taxon>Pseudomonadota</taxon>
        <taxon>Alphaproteobacteria</taxon>
        <taxon>Acetobacterales</taxon>
        <taxon>Roseomonadaceae</taxon>
        <taxon>Roseomonas</taxon>
    </lineage>
</organism>
<dbReference type="InterPro" id="IPR006680">
    <property type="entry name" value="Amidohydro-rel"/>
</dbReference>
<dbReference type="Pfam" id="PF04909">
    <property type="entry name" value="Amidohydro_2"/>
    <property type="match status" value="1"/>
</dbReference>
<dbReference type="InterPro" id="IPR032466">
    <property type="entry name" value="Metal_Hydrolase"/>
</dbReference>
<proteinExistence type="inferred from homology"/>
<dbReference type="AlphaFoldDB" id="A0A2U1V4G0"/>
<evidence type="ECO:0000313" key="5">
    <source>
        <dbReference type="Proteomes" id="UP000245048"/>
    </source>
</evidence>